<feature type="compositionally biased region" description="Basic and acidic residues" evidence="1">
    <location>
        <begin position="1"/>
        <end position="10"/>
    </location>
</feature>
<dbReference type="AlphaFoldDB" id="A0A0D3JU36"/>
<feature type="compositionally biased region" description="Low complexity" evidence="1">
    <location>
        <begin position="14"/>
        <end position="30"/>
    </location>
</feature>
<name>A0A0D3JU36_EMIH1</name>
<protein>
    <submittedName>
        <fullName evidence="2">Uncharacterized protein</fullName>
    </submittedName>
</protein>
<dbReference type="HOGENOM" id="CLU_768214_0_0_1"/>
<dbReference type="GeneID" id="17272560"/>
<proteinExistence type="predicted"/>
<dbReference type="PaxDb" id="2903-EOD27021"/>
<reference evidence="3" key="1">
    <citation type="journal article" date="2013" name="Nature">
        <title>Pan genome of the phytoplankton Emiliania underpins its global distribution.</title>
        <authorList>
            <person name="Read B.A."/>
            <person name="Kegel J."/>
            <person name="Klute M.J."/>
            <person name="Kuo A."/>
            <person name="Lefebvre S.C."/>
            <person name="Maumus F."/>
            <person name="Mayer C."/>
            <person name="Miller J."/>
            <person name="Monier A."/>
            <person name="Salamov A."/>
            <person name="Young J."/>
            <person name="Aguilar M."/>
            <person name="Claverie J.M."/>
            <person name="Frickenhaus S."/>
            <person name="Gonzalez K."/>
            <person name="Herman E.K."/>
            <person name="Lin Y.C."/>
            <person name="Napier J."/>
            <person name="Ogata H."/>
            <person name="Sarno A.F."/>
            <person name="Shmutz J."/>
            <person name="Schroeder D."/>
            <person name="de Vargas C."/>
            <person name="Verret F."/>
            <person name="von Dassow P."/>
            <person name="Valentin K."/>
            <person name="Van de Peer Y."/>
            <person name="Wheeler G."/>
            <person name="Dacks J.B."/>
            <person name="Delwiche C.F."/>
            <person name="Dyhrman S.T."/>
            <person name="Glockner G."/>
            <person name="John U."/>
            <person name="Richards T."/>
            <person name="Worden A.Z."/>
            <person name="Zhang X."/>
            <person name="Grigoriev I.V."/>
            <person name="Allen A.E."/>
            <person name="Bidle K."/>
            <person name="Borodovsky M."/>
            <person name="Bowler C."/>
            <person name="Brownlee C."/>
            <person name="Cock J.M."/>
            <person name="Elias M."/>
            <person name="Gladyshev V.N."/>
            <person name="Groth M."/>
            <person name="Guda C."/>
            <person name="Hadaegh A."/>
            <person name="Iglesias-Rodriguez M.D."/>
            <person name="Jenkins J."/>
            <person name="Jones B.M."/>
            <person name="Lawson T."/>
            <person name="Leese F."/>
            <person name="Lindquist E."/>
            <person name="Lobanov A."/>
            <person name="Lomsadze A."/>
            <person name="Malik S.B."/>
            <person name="Marsh M.E."/>
            <person name="Mackinder L."/>
            <person name="Mock T."/>
            <person name="Mueller-Roeber B."/>
            <person name="Pagarete A."/>
            <person name="Parker M."/>
            <person name="Probert I."/>
            <person name="Quesneville H."/>
            <person name="Raines C."/>
            <person name="Rensing S.A."/>
            <person name="Riano-Pachon D.M."/>
            <person name="Richier S."/>
            <person name="Rokitta S."/>
            <person name="Shiraiwa Y."/>
            <person name="Soanes D.M."/>
            <person name="van der Giezen M."/>
            <person name="Wahlund T.M."/>
            <person name="Williams B."/>
            <person name="Wilson W."/>
            <person name="Wolfe G."/>
            <person name="Wurch L.L."/>
        </authorList>
    </citation>
    <scope>NUCLEOTIDE SEQUENCE</scope>
</reference>
<evidence type="ECO:0000313" key="2">
    <source>
        <dbReference type="EnsemblProtists" id="EOD27021"/>
    </source>
</evidence>
<dbReference type="Proteomes" id="UP000013827">
    <property type="component" value="Unassembled WGS sequence"/>
</dbReference>
<feature type="region of interest" description="Disordered" evidence="1">
    <location>
        <begin position="1"/>
        <end position="30"/>
    </location>
</feature>
<reference evidence="2" key="2">
    <citation type="submission" date="2024-10" db="UniProtKB">
        <authorList>
            <consortium name="EnsemblProtists"/>
        </authorList>
    </citation>
    <scope>IDENTIFICATION</scope>
</reference>
<sequence>MSSARTERRQALNAVRAAGGTPRPRARAPTVSGVPCDWDYLRGVWVRPDGDDYDARVAKAERAEELRWRAMQSDGDPHLAWAHENGLVGRERINRSDEAGDFTGLTRPTRNLFQTARAYREWARELSETDATWEAFQRMRLARRLARHRALHAGQRDHHVEGAGRLLPCETTALDSSRVQPAMRESLPLLDRMPALARRTPLTPTLAVFETFTMEKEPRQYRDSSSGQMRTREYNVRSWAAAPTTVGAARVPRCPSEAEGVQYRRLCLQNATCFNNLEAAHPINFFEQRDVCMNCGAERFTVTNPSICCQNGSLVLDRQLPNELLSLISEAPGFSKQSRAGNDLLDEKRAISLFGLLYYIG</sequence>
<keyword evidence="3" id="KW-1185">Reference proteome</keyword>
<dbReference type="RefSeq" id="XP_005779450.1">
    <property type="nucleotide sequence ID" value="XM_005779393.1"/>
</dbReference>
<evidence type="ECO:0000256" key="1">
    <source>
        <dbReference type="SAM" id="MobiDB-lite"/>
    </source>
</evidence>
<accession>A0A0D3JU36</accession>
<dbReference type="KEGG" id="ehx:EMIHUDRAFT_236100"/>
<evidence type="ECO:0000313" key="3">
    <source>
        <dbReference type="Proteomes" id="UP000013827"/>
    </source>
</evidence>
<organism evidence="2 3">
    <name type="scientific">Emiliania huxleyi (strain CCMP1516)</name>
    <dbReference type="NCBI Taxonomy" id="280463"/>
    <lineage>
        <taxon>Eukaryota</taxon>
        <taxon>Haptista</taxon>
        <taxon>Haptophyta</taxon>
        <taxon>Prymnesiophyceae</taxon>
        <taxon>Isochrysidales</taxon>
        <taxon>Noelaerhabdaceae</taxon>
        <taxon>Emiliania</taxon>
    </lineage>
</organism>
<dbReference type="EnsemblProtists" id="EOD27021">
    <property type="protein sequence ID" value="EOD27021"/>
    <property type="gene ID" value="EMIHUDRAFT_236100"/>
</dbReference>